<accession>H3KGP9</accession>
<sequence length="225" mass="24636">MGLSGLLSLQRSVAGLAAALGLGYAGELLAEPPLPMAYPGSLLEAPATLEEPPADFVRLGKPVVRLDVTTLEEAAVLTNGTRLREGRGVFARDIMCLSGTEDGRPVLAWLIASDTVRVSEVQLFWGDEPDEGVPGGEAPRVCRRLAPEHLPIRLGKIGLGMTKKDVWEFVGAPSHVAEDGWHYWFSQRFLRNARNLQELELNWLAVRFDDEGRAERAFISLVKNP</sequence>
<dbReference type="Proteomes" id="UP000004956">
    <property type="component" value="Unassembled WGS sequence"/>
</dbReference>
<name>H3KGP9_9BURK</name>
<dbReference type="AlphaFoldDB" id="H3KGP9"/>
<dbReference type="EMBL" id="AFBQ01000290">
    <property type="protein sequence ID" value="EHY30716.1"/>
    <property type="molecule type" value="Genomic_DNA"/>
</dbReference>
<organism evidence="1 2">
    <name type="scientific">Sutterella parvirubra YIT 11816</name>
    <dbReference type="NCBI Taxonomy" id="762967"/>
    <lineage>
        <taxon>Bacteria</taxon>
        <taxon>Pseudomonadati</taxon>
        <taxon>Pseudomonadota</taxon>
        <taxon>Betaproteobacteria</taxon>
        <taxon>Burkholderiales</taxon>
        <taxon>Sutterellaceae</taxon>
        <taxon>Sutterella</taxon>
    </lineage>
</organism>
<evidence type="ECO:0000313" key="1">
    <source>
        <dbReference type="EMBL" id="EHY30716.1"/>
    </source>
</evidence>
<comment type="caution">
    <text evidence="1">The sequence shown here is derived from an EMBL/GenBank/DDBJ whole genome shotgun (WGS) entry which is preliminary data.</text>
</comment>
<protein>
    <submittedName>
        <fullName evidence="1">Uncharacterized protein</fullName>
    </submittedName>
</protein>
<evidence type="ECO:0000313" key="2">
    <source>
        <dbReference type="Proteomes" id="UP000004956"/>
    </source>
</evidence>
<dbReference type="RefSeq" id="WP_008543105.1">
    <property type="nucleotide sequence ID" value="NZ_JH605002.1"/>
</dbReference>
<keyword evidence="2" id="KW-1185">Reference proteome</keyword>
<dbReference type="PATRIC" id="fig|762967.3.peg.1520"/>
<dbReference type="STRING" id="762967.HMPREF9440_01931"/>
<proteinExistence type="predicted"/>
<dbReference type="OrthoDB" id="9153226at2"/>
<gene>
    <name evidence="1" type="ORF">HMPREF9440_01931</name>
</gene>
<dbReference type="HOGENOM" id="CLU_101400_0_0_4"/>
<reference evidence="1 2" key="1">
    <citation type="submission" date="2011-11" db="EMBL/GenBank/DDBJ databases">
        <authorList>
            <person name="Weinstock G."/>
            <person name="Sodergren E."/>
            <person name="Clifton S."/>
            <person name="Fulton L."/>
            <person name="Fulton B."/>
            <person name="Courtney L."/>
            <person name="Fronick C."/>
            <person name="Harrison M."/>
            <person name="Strong C."/>
            <person name="Farmer C."/>
            <person name="Delahaunty K."/>
            <person name="Markovic C."/>
            <person name="Hall O."/>
            <person name="Minx P."/>
            <person name="Tomlinson C."/>
            <person name="Mitreva M."/>
            <person name="Hou S."/>
            <person name="Chen J."/>
            <person name="Wollam A."/>
            <person name="Pepin K.H."/>
            <person name="Johnson M."/>
            <person name="Bhonagiri V."/>
            <person name="Zhang X."/>
            <person name="Suruliraj S."/>
            <person name="Warren W."/>
            <person name="Chinwalla A."/>
            <person name="Mardis E.R."/>
            <person name="Wilson R.K."/>
        </authorList>
    </citation>
    <scope>NUCLEOTIDE SEQUENCE [LARGE SCALE GENOMIC DNA]</scope>
    <source>
        <strain evidence="1 2">YIT 11816</strain>
    </source>
</reference>